<gene>
    <name evidence="1" type="ORF">PVAP13_5KG747001</name>
</gene>
<dbReference type="Proteomes" id="UP000823388">
    <property type="component" value="Chromosome 5K"/>
</dbReference>
<comment type="caution">
    <text evidence="1">The sequence shown here is derived from an EMBL/GenBank/DDBJ whole genome shotgun (WGS) entry which is preliminary data.</text>
</comment>
<name>A0A8T0T1J3_PANVG</name>
<reference evidence="1" key="1">
    <citation type="submission" date="2020-05" db="EMBL/GenBank/DDBJ databases">
        <title>WGS assembly of Panicum virgatum.</title>
        <authorList>
            <person name="Lovell J.T."/>
            <person name="Jenkins J."/>
            <person name="Shu S."/>
            <person name="Juenger T.E."/>
            <person name="Schmutz J."/>
        </authorList>
    </citation>
    <scope>NUCLEOTIDE SEQUENCE</scope>
    <source>
        <strain evidence="1">AP13</strain>
    </source>
</reference>
<evidence type="ECO:0000313" key="2">
    <source>
        <dbReference type="Proteomes" id="UP000823388"/>
    </source>
</evidence>
<protein>
    <submittedName>
        <fullName evidence="1">Uncharacterized protein</fullName>
    </submittedName>
</protein>
<accession>A0A8T0T1J3</accession>
<evidence type="ECO:0000313" key="1">
    <source>
        <dbReference type="EMBL" id="KAG2603115.1"/>
    </source>
</evidence>
<organism evidence="1 2">
    <name type="scientific">Panicum virgatum</name>
    <name type="common">Blackwell switchgrass</name>
    <dbReference type="NCBI Taxonomy" id="38727"/>
    <lineage>
        <taxon>Eukaryota</taxon>
        <taxon>Viridiplantae</taxon>
        <taxon>Streptophyta</taxon>
        <taxon>Embryophyta</taxon>
        <taxon>Tracheophyta</taxon>
        <taxon>Spermatophyta</taxon>
        <taxon>Magnoliopsida</taxon>
        <taxon>Liliopsida</taxon>
        <taxon>Poales</taxon>
        <taxon>Poaceae</taxon>
        <taxon>PACMAD clade</taxon>
        <taxon>Panicoideae</taxon>
        <taxon>Panicodae</taxon>
        <taxon>Paniceae</taxon>
        <taxon>Panicinae</taxon>
        <taxon>Panicum</taxon>
        <taxon>Panicum sect. Hiantes</taxon>
    </lineage>
</organism>
<dbReference type="AlphaFoldDB" id="A0A8T0T1J3"/>
<keyword evidence="2" id="KW-1185">Reference proteome</keyword>
<dbReference type="EMBL" id="CM029045">
    <property type="protein sequence ID" value="KAG2603115.1"/>
    <property type="molecule type" value="Genomic_DNA"/>
</dbReference>
<proteinExistence type="predicted"/>
<sequence length="79" mass="8714">MMIPPAFSTGRTGRAPYQIAPDHRPRRLQIQSNCYHEERKGKKFHRGAAPSQKLRPGLGAAHCCAGCCTRGRPCTALHC</sequence>